<dbReference type="Proteomes" id="UP000297910">
    <property type="component" value="Unassembled WGS sequence"/>
</dbReference>
<evidence type="ECO:0000313" key="1">
    <source>
        <dbReference type="EMBL" id="TGO19937.1"/>
    </source>
</evidence>
<reference evidence="1 2" key="1">
    <citation type="submission" date="2017-12" db="EMBL/GenBank/DDBJ databases">
        <title>Comparative genomics of Botrytis spp.</title>
        <authorList>
            <person name="Valero-Jimenez C.A."/>
            <person name="Tapia P."/>
            <person name="Veloso J."/>
            <person name="Silva-Moreno E."/>
            <person name="Staats M."/>
            <person name="Valdes J.H."/>
            <person name="Van Kan J.A.L."/>
        </authorList>
    </citation>
    <scope>NUCLEOTIDE SEQUENCE [LARGE SCALE GENOMIC DNA]</scope>
    <source>
        <strain evidence="1 2">Bp0003</strain>
    </source>
</reference>
<organism evidence="1 2">
    <name type="scientific">Botrytis paeoniae</name>
    <dbReference type="NCBI Taxonomy" id="278948"/>
    <lineage>
        <taxon>Eukaryota</taxon>
        <taxon>Fungi</taxon>
        <taxon>Dikarya</taxon>
        <taxon>Ascomycota</taxon>
        <taxon>Pezizomycotina</taxon>
        <taxon>Leotiomycetes</taxon>
        <taxon>Helotiales</taxon>
        <taxon>Sclerotiniaceae</taxon>
        <taxon>Botrytis</taxon>
    </lineage>
</organism>
<dbReference type="AlphaFoldDB" id="A0A4Z1FEB5"/>
<protein>
    <submittedName>
        <fullName evidence="1">Uncharacterized protein</fullName>
    </submittedName>
</protein>
<name>A0A4Z1FEB5_9HELO</name>
<sequence>MEIQFRFVPNFQLTQSFSAFDPSKDSSRLKRTMLSIVWKKKKSKLVEIIRWIYKPGSFSSPLYGIT</sequence>
<comment type="caution">
    <text evidence="1">The sequence shown here is derived from an EMBL/GenBank/DDBJ whole genome shotgun (WGS) entry which is preliminary data.</text>
</comment>
<dbReference type="EMBL" id="PQXI01000328">
    <property type="protein sequence ID" value="TGO19937.1"/>
    <property type="molecule type" value="Genomic_DNA"/>
</dbReference>
<evidence type="ECO:0000313" key="2">
    <source>
        <dbReference type="Proteomes" id="UP000297910"/>
    </source>
</evidence>
<keyword evidence="2" id="KW-1185">Reference proteome</keyword>
<gene>
    <name evidence="1" type="ORF">BPAE_0330g00010</name>
</gene>
<proteinExistence type="predicted"/>
<accession>A0A4Z1FEB5</accession>